<evidence type="ECO:0000313" key="4">
    <source>
        <dbReference type="Proteomes" id="UP000652354"/>
    </source>
</evidence>
<dbReference type="PROSITE" id="PS00924">
    <property type="entry name" value="ASP_GLU_RACEMASE_2"/>
    <property type="match status" value="1"/>
</dbReference>
<dbReference type="GO" id="GO:0047661">
    <property type="term" value="F:amino-acid racemase activity"/>
    <property type="evidence" value="ECO:0007669"/>
    <property type="project" value="InterPro"/>
</dbReference>
<evidence type="ECO:0000313" key="3">
    <source>
        <dbReference type="EMBL" id="GIG53968.1"/>
    </source>
</evidence>
<comment type="caution">
    <text evidence="3">The sequence shown here is derived from an EMBL/GenBank/DDBJ whole genome shotgun (WGS) entry which is preliminary data.</text>
</comment>
<reference evidence="3" key="1">
    <citation type="submission" date="2021-01" db="EMBL/GenBank/DDBJ databases">
        <title>Whole genome shotgun sequence of Demequina activiva NBRC 110675.</title>
        <authorList>
            <person name="Komaki H."/>
            <person name="Tamura T."/>
        </authorList>
    </citation>
    <scope>NUCLEOTIDE SEQUENCE</scope>
    <source>
        <strain evidence="3">NBRC 110675</strain>
    </source>
</reference>
<dbReference type="Proteomes" id="UP000652354">
    <property type="component" value="Unassembled WGS sequence"/>
</dbReference>
<organism evidence="3 4">
    <name type="scientific">Demequina activiva</name>
    <dbReference type="NCBI Taxonomy" id="1582364"/>
    <lineage>
        <taxon>Bacteria</taxon>
        <taxon>Bacillati</taxon>
        <taxon>Actinomycetota</taxon>
        <taxon>Actinomycetes</taxon>
        <taxon>Micrococcales</taxon>
        <taxon>Demequinaceae</taxon>
        <taxon>Demequina</taxon>
    </lineage>
</organism>
<dbReference type="Gene3D" id="3.40.50.1860">
    <property type="match status" value="2"/>
</dbReference>
<dbReference type="InterPro" id="IPR001920">
    <property type="entry name" value="Asp/Glu_race"/>
</dbReference>
<evidence type="ECO:0000256" key="2">
    <source>
        <dbReference type="ARBA" id="ARBA00023235"/>
    </source>
</evidence>
<dbReference type="Pfam" id="PF01177">
    <property type="entry name" value="Asp_Glu_race"/>
    <property type="match status" value="1"/>
</dbReference>
<gene>
    <name evidence="3" type="ORF">Dac01nite_07200</name>
</gene>
<name>A0A919UKR5_9MICO</name>
<proteinExistence type="inferred from homology"/>
<dbReference type="SUPFAM" id="SSF53681">
    <property type="entry name" value="Aspartate/glutamate racemase"/>
    <property type="match status" value="2"/>
</dbReference>
<keyword evidence="4" id="KW-1185">Reference proteome</keyword>
<evidence type="ECO:0000256" key="1">
    <source>
        <dbReference type="ARBA" id="ARBA00007847"/>
    </source>
</evidence>
<dbReference type="PANTHER" id="PTHR21198">
    <property type="entry name" value="GLUTAMATE RACEMASE"/>
    <property type="match status" value="1"/>
</dbReference>
<dbReference type="EMBL" id="BONR01000001">
    <property type="protein sequence ID" value="GIG53968.1"/>
    <property type="molecule type" value="Genomic_DNA"/>
</dbReference>
<sequence>MRTQPRRLGLLGGITWHSSLEFERLLNEGVNARLGGSSAADLLVRSYDFQQIADAQAAGDWDRMGAMFAADAAALERAGAEAIMICANTMHKVAPAVSAAIGIPLIHMLDATADAILAAGLDTVALLGTGYTMRDPFYRDHMAARGITTIVPQEEELAELHDLIYDSLARGVVPAHAPAWVRGVYDHLRERGAQGVISGCTEIPMVLTAQDVEDPYFDSMGLHVDAALDFALRD</sequence>
<accession>A0A919UKR5</accession>
<dbReference type="InterPro" id="IPR015942">
    <property type="entry name" value="Asp/Glu/hydantoin_racemase"/>
</dbReference>
<dbReference type="AlphaFoldDB" id="A0A919UKR5"/>
<dbReference type="NCBIfam" id="TIGR00035">
    <property type="entry name" value="asp_race"/>
    <property type="match status" value="1"/>
</dbReference>
<protein>
    <submittedName>
        <fullName evidence="3">Aspartate racemase</fullName>
    </submittedName>
</protein>
<dbReference type="PANTHER" id="PTHR21198:SF7">
    <property type="entry name" value="ASPARTATE-GLUTAMATE RACEMASE FAMILY"/>
    <property type="match status" value="1"/>
</dbReference>
<dbReference type="RefSeq" id="WP_203653420.1">
    <property type="nucleotide sequence ID" value="NZ_BONR01000001.1"/>
</dbReference>
<dbReference type="InterPro" id="IPR033134">
    <property type="entry name" value="Asp/Glu_racemase_AS_2"/>
</dbReference>
<keyword evidence="2" id="KW-0413">Isomerase</keyword>
<comment type="similarity">
    <text evidence="1">Belongs to the aspartate/glutamate racemases family.</text>
</comment>
<dbReference type="InterPro" id="IPR004380">
    <property type="entry name" value="Asp_race"/>
</dbReference>